<feature type="domain" description="Macro" evidence="4">
    <location>
        <begin position="70"/>
        <end position="271"/>
    </location>
</feature>
<accession>A0A8X8Y4U8</accession>
<evidence type="ECO:0000259" key="3">
    <source>
        <dbReference type="PROSITE" id="PS50151"/>
    </source>
</evidence>
<dbReference type="InterPro" id="IPR001943">
    <property type="entry name" value="UVR_dom"/>
</dbReference>
<evidence type="ECO:0000313" key="5">
    <source>
        <dbReference type="EMBL" id="KAG6426231.1"/>
    </source>
</evidence>
<keyword evidence="6" id="KW-1185">Reference proteome</keyword>
<dbReference type="SMART" id="SM00506">
    <property type="entry name" value="A1pp"/>
    <property type="match status" value="1"/>
</dbReference>
<dbReference type="InterPro" id="IPR053189">
    <property type="entry name" value="Clp_protease_adapter_ClpF"/>
</dbReference>
<comment type="similarity">
    <text evidence="1">Belongs to the GDAP2 family.</text>
</comment>
<dbReference type="PROSITE" id="PS50151">
    <property type="entry name" value="UVR"/>
    <property type="match status" value="1"/>
</dbReference>
<dbReference type="GO" id="GO:0003677">
    <property type="term" value="F:DNA binding"/>
    <property type="evidence" value="ECO:0007669"/>
    <property type="project" value="InterPro"/>
</dbReference>
<comment type="caution">
    <text evidence="5">The sequence shown here is derived from an EMBL/GenBank/DDBJ whole genome shotgun (WGS) entry which is preliminary data.</text>
</comment>
<dbReference type="Gene3D" id="3.40.220.10">
    <property type="entry name" value="Leucine Aminopeptidase, subunit E, domain 1"/>
    <property type="match status" value="1"/>
</dbReference>
<evidence type="ECO:0000256" key="2">
    <source>
        <dbReference type="SAM" id="Coils"/>
    </source>
</evidence>
<dbReference type="SUPFAM" id="SSF141255">
    <property type="entry name" value="YccV-like"/>
    <property type="match status" value="1"/>
</dbReference>
<feature type="domain" description="UVR" evidence="3">
    <location>
        <begin position="672"/>
        <end position="707"/>
    </location>
</feature>
<dbReference type="PANTHER" id="PTHR48439:SF1">
    <property type="entry name" value="HEMIMETHYLATED DNA-BINDING DOMAIN-CONTAINING PROTEIN"/>
    <property type="match status" value="1"/>
</dbReference>
<dbReference type="NCBIfam" id="TIGR02097">
    <property type="entry name" value="yccV"/>
    <property type="match status" value="1"/>
</dbReference>
<dbReference type="Pfam" id="PF01661">
    <property type="entry name" value="Macro"/>
    <property type="match status" value="1"/>
</dbReference>
<sequence>MDDAVDANNNRGGLANESGDSVVTLDQVPCWSSVECKDSNENEDPAFSNSSFADPLTSIDEGGDCLNCMQSRFPVNHEVNSKVYLWRGNPWVLEVDAVVNSTNESLDESQSSPGLHAAAGPVLAEECATLGGCRTGMAKISKGYDLPARLRRKSLYMEVGETKVKIPDRKRVLHTVGPKYAVKYHTAAENALSHCYRSCLELLIENGLQSIAMGCIYTEAKMYPREPAAHVAIRTVRRFLEKQKDYVHAVIFCTTASSDAEIYKRLLPLYFPREKKEEVLATTKLPADVGDENGETVIDERRIRIQPLPNVKKKAVPRIPQISNDLPVSDVLPARKNSAYLSSYLDPAFMSLIKDPDQRRMEQWEKAADARNGWDIAKMLGYGDLRGPPLSAAEEYSLHSRYLAKANSLNLTEISEMRIVYRGGVDHEGRPVMVVVGAHFLLRCLDLERFVLYVIKAIYVLHPTFGLKTAIFAMQLLIDKVWKKVNYLDRLLQLFRYIPREQLSIPDFVFQHDLEVNGEKGVIVPHMQQFTTFSRYDWSRRSSTQVRELYSVVGAPRLCHCAYGGRGASFAGPLKLSRRSGLRVQAGWLFRGNDKGSELDASCEHSERANEDILMFFFELDLATRVQYALNLEQYEVAQQLRNKLTEVETEVIKLRESRRGSASKSEAQDMAISILRLRADLQNAVENENYHQAAELRDEISKLEAKSLAASVKAQAYESAKYALRLGQKVKHKIFGYRAVICGMDPVCCESKSWIEGANIDKLTRGPDQPFYQVLVDMQEDPNLLVAYVSEENLMVPDQQDTDGVCPCQDRFEHPYASFLFYGMDGGGDFIPIKQLREKYNQPRHQLPYDPQDEDSGKDA</sequence>
<dbReference type="Gene3D" id="2.30.30.390">
    <property type="entry name" value="Hemimethylated DNA-binding domain"/>
    <property type="match status" value="1"/>
</dbReference>
<evidence type="ECO:0008006" key="7">
    <source>
        <dbReference type="Google" id="ProtNLM"/>
    </source>
</evidence>
<organism evidence="5">
    <name type="scientific">Salvia splendens</name>
    <name type="common">Scarlet sage</name>
    <dbReference type="NCBI Taxonomy" id="180675"/>
    <lineage>
        <taxon>Eukaryota</taxon>
        <taxon>Viridiplantae</taxon>
        <taxon>Streptophyta</taxon>
        <taxon>Embryophyta</taxon>
        <taxon>Tracheophyta</taxon>
        <taxon>Spermatophyta</taxon>
        <taxon>Magnoliopsida</taxon>
        <taxon>eudicotyledons</taxon>
        <taxon>Gunneridae</taxon>
        <taxon>Pentapetalae</taxon>
        <taxon>asterids</taxon>
        <taxon>lamiids</taxon>
        <taxon>Lamiales</taxon>
        <taxon>Lamiaceae</taxon>
        <taxon>Nepetoideae</taxon>
        <taxon>Mentheae</taxon>
        <taxon>Salviinae</taxon>
        <taxon>Salvia</taxon>
        <taxon>Salvia subgen. Calosphace</taxon>
        <taxon>core Calosphace</taxon>
    </lineage>
</organism>
<dbReference type="InterPro" id="IPR036623">
    <property type="entry name" value="Hemimethylated_DNA-bd_sf"/>
</dbReference>
<dbReference type="Pfam" id="PF02151">
    <property type="entry name" value="UVR"/>
    <property type="match status" value="1"/>
</dbReference>
<dbReference type="Gene3D" id="3.40.525.10">
    <property type="entry name" value="CRAL-TRIO lipid binding domain"/>
    <property type="match status" value="2"/>
</dbReference>
<dbReference type="Pfam" id="PF08755">
    <property type="entry name" value="YccV-like"/>
    <property type="match status" value="1"/>
</dbReference>
<dbReference type="Pfam" id="PF13716">
    <property type="entry name" value="CRAL_TRIO_2"/>
    <property type="match status" value="1"/>
</dbReference>
<dbReference type="AlphaFoldDB" id="A0A8X8Y4U8"/>
<dbReference type="Proteomes" id="UP000298416">
    <property type="component" value="Unassembled WGS sequence"/>
</dbReference>
<gene>
    <name evidence="5" type="ORF">SASPL_110451</name>
</gene>
<dbReference type="InterPro" id="IPR043472">
    <property type="entry name" value="Macro_dom-like"/>
</dbReference>
<dbReference type="CDD" id="cd02905">
    <property type="entry name" value="Macro_GDAP2-like"/>
    <property type="match status" value="1"/>
</dbReference>
<dbReference type="EMBL" id="PNBA02000004">
    <property type="protein sequence ID" value="KAG6426231.1"/>
    <property type="molecule type" value="Genomic_DNA"/>
</dbReference>
<name>A0A8X8Y4U8_SALSN</name>
<dbReference type="PANTHER" id="PTHR48439">
    <property type="entry name" value="HEMIMETHYLATED DNA-BINDING DOMAIN-CONTAINING PROTEIN"/>
    <property type="match status" value="1"/>
</dbReference>
<reference evidence="5" key="2">
    <citation type="submission" date="2020-08" db="EMBL/GenBank/DDBJ databases">
        <title>Plant Genome Project.</title>
        <authorList>
            <person name="Zhang R.-G."/>
        </authorList>
    </citation>
    <scope>NUCLEOTIDE SEQUENCE</scope>
    <source>
        <strain evidence="5">Huo1</strain>
        <tissue evidence="5">Leaf</tissue>
    </source>
</reference>
<dbReference type="InterPro" id="IPR001251">
    <property type="entry name" value="CRAL-TRIO_dom"/>
</dbReference>
<dbReference type="CDD" id="cd00170">
    <property type="entry name" value="SEC14"/>
    <property type="match status" value="1"/>
</dbReference>
<dbReference type="InterPro" id="IPR036865">
    <property type="entry name" value="CRAL-TRIO_dom_sf"/>
</dbReference>
<dbReference type="InterPro" id="IPR002589">
    <property type="entry name" value="Macro_dom"/>
</dbReference>
<dbReference type="InterPro" id="IPR035793">
    <property type="entry name" value="Macro_GDAP2"/>
</dbReference>
<evidence type="ECO:0000313" key="6">
    <source>
        <dbReference type="Proteomes" id="UP000298416"/>
    </source>
</evidence>
<reference evidence="5" key="1">
    <citation type="submission" date="2018-01" db="EMBL/GenBank/DDBJ databases">
        <authorList>
            <person name="Mao J.F."/>
        </authorList>
    </citation>
    <scope>NUCLEOTIDE SEQUENCE</scope>
    <source>
        <strain evidence="5">Huo1</strain>
        <tissue evidence="5">Leaf</tissue>
    </source>
</reference>
<dbReference type="InterPro" id="IPR011722">
    <property type="entry name" value="Hemimethylated_DNA-bd_dom"/>
</dbReference>
<evidence type="ECO:0000259" key="4">
    <source>
        <dbReference type="PROSITE" id="PS51154"/>
    </source>
</evidence>
<dbReference type="PROSITE" id="PS51154">
    <property type="entry name" value="MACRO"/>
    <property type="match status" value="1"/>
</dbReference>
<keyword evidence="2" id="KW-0175">Coiled coil</keyword>
<evidence type="ECO:0000256" key="1">
    <source>
        <dbReference type="ARBA" id="ARBA00008355"/>
    </source>
</evidence>
<feature type="coiled-coil region" evidence="2">
    <location>
        <begin position="687"/>
        <end position="714"/>
    </location>
</feature>
<protein>
    <recommendedName>
        <fullName evidence="7">Macro domain-containing protein</fullName>
    </recommendedName>
</protein>
<dbReference type="SMART" id="SM00992">
    <property type="entry name" value="YccV-like"/>
    <property type="match status" value="1"/>
</dbReference>
<dbReference type="SUPFAM" id="SSF52949">
    <property type="entry name" value="Macro domain-like"/>
    <property type="match status" value="1"/>
</dbReference>
<proteinExistence type="inferred from homology"/>